<dbReference type="AlphaFoldDB" id="A0A154ICX0"/>
<feature type="domain" description="Antitoxin FitA-like ribbon-helix-helix" evidence="1">
    <location>
        <begin position="5"/>
        <end position="40"/>
    </location>
</feature>
<comment type="caution">
    <text evidence="2">The sequence shown here is derived from an EMBL/GenBank/DDBJ whole genome shotgun (WGS) entry which is preliminary data.</text>
</comment>
<proteinExistence type="predicted"/>
<evidence type="ECO:0000313" key="2">
    <source>
        <dbReference type="EMBL" id="KZA98426.1"/>
    </source>
</evidence>
<accession>A0A154ICX0</accession>
<protein>
    <submittedName>
        <fullName evidence="2">Plasmid stabilization protein</fullName>
    </submittedName>
</protein>
<sequence>MGDFLIRNISDAMKRDIAESAQRSGNSLSDEAKELLREALKRKTEAKPETLSAYEAIRAAFVSENAVDDEFAAIMDEIEAARKKDFGRPFEDFE</sequence>
<dbReference type="GO" id="GO:0006355">
    <property type="term" value="P:regulation of DNA-templated transcription"/>
    <property type="evidence" value="ECO:0007669"/>
    <property type="project" value="InterPro"/>
</dbReference>
<gene>
    <name evidence="2" type="ORF">A4A59_27225</name>
</gene>
<organism evidence="2">
    <name type="scientific">Rhizobium leguminosarum</name>
    <dbReference type="NCBI Taxonomy" id="384"/>
    <lineage>
        <taxon>Bacteria</taxon>
        <taxon>Pseudomonadati</taxon>
        <taxon>Pseudomonadota</taxon>
        <taxon>Alphaproteobacteria</taxon>
        <taxon>Hyphomicrobiales</taxon>
        <taxon>Rhizobiaceae</taxon>
        <taxon>Rhizobium/Agrobacterium group</taxon>
        <taxon>Rhizobium</taxon>
    </lineage>
</organism>
<reference evidence="2" key="1">
    <citation type="submission" date="2016-03" db="EMBL/GenBank/DDBJ databases">
        <title>Microsymbionts genomes from the relict species Vavilovia formosa.</title>
        <authorList>
            <person name="Chirak E."/>
            <person name="Kimeklis A."/>
            <person name="Kopat V."/>
            <person name="Andronov E."/>
        </authorList>
    </citation>
    <scope>NUCLEOTIDE SEQUENCE [LARGE SCALE GENOMIC DNA]</scope>
    <source>
        <strain evidence="2">Vaf12</strain>
    </source>
</reference>
<dbReference type="EMBL" id="LVYU01000115">
    <property type="protein sequence ID" value="KZA98426.1"/>
    <property type="molecule type" value="Genomic_DNA"/>
</dbReference>
<dbReference type="Pfam" id="PF22513">
    <property type="entry name" value="FitA-like_RHH"/>
    <property type="match status" value="1"/>
</dbReference>
<evidence type="ECO:0000259" key="1">
    <source>
        <dbReference type="Pfam" id="PF22513"/>
    </source>
</evidence>
<dbReference type="InterPro" id="IPR053853">
    <property type="entry name" value="FitA-like_RHH"/>
</dbReference>
<dbReference type="RefSeq" id="WP_062943809.1">
    <property type="nucleotide sequence ID" value="NZ_CP171844.1"/>
</dbReference>
<dbReference type="InterPro" id="IPR010985">
    <property type="entry name" value="Ribbon_hlx_hlx"/>
</dbReference>
<dbReference type="SUPFAM" id="SSF47598">
    <property type="entry name" value="Ribbon-helix-helix"/>
    <property type="match status" value="1"/>
</dbReference>
<name>A0A154ICX0_RHILE</name>